<proteinExistence type="predicted"/>
<dbReference type="Pfam" id="PF14280">
    <property type="entry name" value="DUF4365"/>
    <property type="match status" value="1"/>
</dbReference>
<dbReference type="EMBL" id="LNYN01000002">
    <property type="protein sequence ID" value="KTD39444.1"/>
    <property type="molecule type" value="Genomic_DNA"/>
</dbReference>
<accession>A0A378JZ64</accession>
<evidence type="ECO:0000313" key="3">
    <source>
        <dbReference type="EMBL" id="STX63696.1"/>
    </source>
</evidence>
<dbReference type="EMBL" id="UGOG01000001">
    <property type="protein sequence ID" value="STX63696.1"/>
    <property type="molecule type" value="Genomic_DNA"/>
</dbReference>
<dbReference type="Proteomes" id="UP000054985">
    <property type="component" value="Unassembled WGS sequence"/>
</dbReference>
<dbReference type="OrthoDB" id="7058312at2"/>
<reference evidence="2 4" key="1">
    <citation type="submission" date="2015-11" db="EMBL/GenBank/DDBJ databases">
        <title>Genomic analysis of 38 Legionella species identifies large and diverse effector repertoires.</title>
        <authorList>
            <person name="Burstein D."/>
            <person name="Amaro F."/>
            <person name="Zusman T."/>
            <person name="Lifshitz Z."/>
            <person name="Cohen O."/>
            <person name="Gilbert J.A."/>
            <person name="Pupko T."/>
            <person name="Shuman H.A."/>
            <person name="Segal G."/>
        </authorList>
    </citation>
    <scope>NUCLEOTIDE SEQUENCE [LARGE SCALE GENOMIC DNA]</scope>
    <source>
        <strain evidence="2 4">ATCC 43877</strain>
    </source>
</reference>
<sequence>MKIRNWVIKRATENAGLRFVKQVVSEMWYSDFQGFDHENDDGIDGFINLRIKGVDTGGLVYVQVKSGNSYKKIIKKRPNFICLHLGENHICDHKERWLRKELPVILIYVKQNRKKTKAYWVDLRSEESYCSENKHIILIPKHQIFNSHSKGVLLKLSGVKSLHYYLPTINMSREEISFLGLSEPIKTGARK</sequence>
<evidence type="ECO:0000313" key="4">
    <source>
        <dbReference type="Proteomes" id="UP000054985"/>
    </source>
</evidence>
<gene>
    <name evidence="2" type="ORF">Lmor_0095</name>
    <name evidence="3" type="ORF">NCTC12239_02644</name>
</gene>
<keyword evidence="4" id="KW-1185">Reference proteome</keyword>
<dbReference type="InterPro" id="IPR025375">
    <property type="entry name" value="DUF4365"/>
</dbReference>
<reference evidence="3 5" key="2">
    <citation type="submission" date="2018-06" db="EMBL/GenBank/DDBJ databases">
        <authorList>
            <consortium name="Pathogen Informatics"/>
            <person name="Doyle S."/>
        </authorList>
    </citation>
    <scope>NUCLEOTIDE SEQUENCE [LARGE SCALE GENOMIC DNA]</scope>
    <source>
        <strain evidence="3 5">NCTC12239</strain>
    </source>
</reference>
<dbReference type="STRING" id="39962.Lmor_0095"/>
<dbReference type="Proteomes" id="UP000254040">
    <property type="component" value="Unassembled WGS sequence"/>
</dbReference>
<dbReference type="AlphaFoldDB" id="A0A378JZ64"/>
<name>A0A378JZ64_9GAMM</name>
<evidence type="ECO:0000313" key="5">
    <source>
        <dbReference type="Proteomes" id="UP000254040"/>
    </source>
</evidence>
<protein>
    <recommendedName>
        <fullName evidence="1">DUF4365 domain-containing protein</fullName>
    </recommendedName>
</protein>
<dbReference type="RefSeq" id="WP_028383785.1">
    <property type="nucleotide sequence ID" value="NZ_CAAAJG010000006.1"/>
</dbReference>
<organism evidence="3 5">
    <name type="scientific">Legionella moravica</name>
    <dbReference type="NCBI Taxonomy" id="39962"/>
    <lineage>
        <taxon>Bacteria</taxon>
        <taxon>Pseudomonadati</taxon>
        <taxon>Pseudomonadota</taxon>
        <taxon>Gammaproteobacteria</taxon>
        <taxon>Legionellales</taxon>
        <taxon>Legionellaceae</taxon>
        <taxon>Legionella</taxon>
    </lineage>
</organism>
<evidence type="ECO:0000259" key="1">
    <source>
        <dbReference type="Pfam" id="PF14280"/>
    </source>
</evidence>
<feature type="domain" description="DUF4365" evidence="1">
    <location>
        <begin position="14"/>
        <end position="154"/>
    </location>
</feature>
<evidence type="ECO:0000313" key="2">
    <source>
        <dbReference type="EMBL" id="KTD39444.1"/>
    </source>
</evidence>